<dbReference type="GeneID" id="95793854"/>
<proteinExistence type="predicted"/>
<dbReference type="RefSeq" id="WP_184908212.1">
    <property type="nucleotide sequence ID" value="NZ_JACHMS010000001.1"/>
</dbReference>
<comment type="caution">
    <text evidence="1">The sequence shown here is derived from an EMBL/GenBank/DDBJ whole genome shotgun (WGS) entry which is preliminary data.</text>
</comment>
<gene>
    <name evidence="1" type="ORF">BJ965_001858</name>
</gene>
<dbReference type="AlphaFoldDB" id="A0A7W7GFN4"/>
<accession>A0A7W7GFN4</accession>
<reference evidence="1 2" key="1">
    <citation type="submission" date="2020-08" db="EMBL/GenBank/DDBJ databases">
        <title>Sequencing the genomes of 1000 actinobacteria strains.</title>
        <authorList>
            <person name="Klenk H.-P."/>
        </authorList>
    </citation>
    <scope>NUCLEOTIDE SEQUENCE [LARGE SCALE GENOMIC DNA]</scope>
    <source>
        <strain evidence="1 2">DSM 40483</strain>
    </source>
</reference>
<evidence type="ECO:0000313" key="2">
    <source>
        <dbReference type="Proteomes" id="UP000565089"/>
    </source>
</evidence>
<dbReference type="EMBL" id="JACHMS010000001">
    <property type="protein sequence ID" value="MBB4711976.1"/>
    <property type="molecule type" value="Genomic_DNA"/>
</dbReference>
<dbReference type="Proteomes" id="UP000565089">
    <property type="component" value="Unassembled WGS sequence"/>
</dbReference>
<evidence type="ECO:0000313" key="1">
    <source>
        <dbReference type="EMBL" id="MBB4711976.1"/>
    </source>
</evidence>
<name>A0A7W7GFN4_9ACTN</name>
<organism evidence="1 2">
    <name type="scientific">Streptomyces luteogriseus</name>
    <dbReference type="NCBI Taxonomy" id="68233"/>
    <lineage>
        <taxon>Bacteria</taxon>
        <taxon>Bacillati</taxon>
        <taxon>Actinomycetota</taxon>
        <taxon>Actinomycetes</taxon>
        <taxon>Kitasatosporales</taxon>
        <taxon>Streptomycetaceae</taxon>
        <taxon>Streptomyces</taxon>
    </lineage>
</organism>
<keyword evidence="2" id="KW-1185">Reference proteome</keyword>
<protein>
    <submittedName>
        <fullName evidence="1">Uncharacterized protein</fullName>
    </submittedName>
</protein>
<sequence length="128" mass="13603">MLLGYAVDGIGGFDIEPVHADEVYQEDLWTSGSGLTPPGYVRDMLLPARATGAAEAGREVPCLVTVVHAALARPGRNPCRLARTGAGEHLRAPQYTDMPRRAGLRVHPARSDLGARALVDSGAFLTSR</sequence>